<dbReference type="InterPro" id="IPR006145">
    <property type="entry name" value="PsdUridine_synth_RsuA/RluA"/>
</dbReference>
<dbReference type="CDD" id="cd00165">
    <property type="entry name" value="S4"/>
    <property type="match status" value="1"/>
</dbReference>
<reference evidence="8" key="1">
    <citation type="submission" date="2020-10" db="EMBL/GenBank/DDBJ databases">
        <authorList>
            <person name="Gilroy R."/>
        </authorList>
    </citation>
    <scope>NUCLEOTIDE SEQUENCE</scope>
    <source>
        <strain evidence="8">ChiGjej2B2-12916</strain>
    </source>
</reference>
<evidence type="ECO:0000256" key="5">
    <source>
        <dbReference type="ARBA" id="ARBA00033164"/>
    </source>
</evidence>
<dbReference type="GO" id="GO:0000455">
    <property type="term" value="P:enzyme-directed rRNA pseudouridine synthesis"/>
    <property type="evidence" value="ECO:0007669"/>
    <property type="project" value="TreeGrafter"/>
</dbReference>
<dbReference type="InterPro" id="IPR020103">
    <property type="entry name" value="PsdUridine_synth_cat_dom_sf"/>
</dbReference>
<accession>A0A9D1CHE3</accession>
<comment type="caution">
    <text evidence="8">The sequence shown here is derived from an EMBL/GenBank/DDBJ whole genome shotgun (WGS) entry which is preliminary data.</text>
</comment>
<evidence type="ECO:0000256" key="2">
    <source>
        <dbReference type="ARBA" id="ARBA00010876"/>
    </source>
</evidence>
<evidence type="ECO:0000256" key="4">
    <source>
        <dbReference type="ARBA" id="ARBA00031870"/>
    </source>
</evidence>
<evidence type="ECO:0000313" key="8">
    <source>
        <dbReference type="EMBL" id="HIQ61492.1"/>
    </source>
</evidence>
<dbReference type="InterPro" id="IPR006224">
    <property type="entry name" value="PsdUridine_synth_RluA-like_CS"/>
</dbReference>
<evidence type="ECO:0000256" key="1">
    <source>
        <dbReference type="ARBA" id="ARBA00000073"/>
    </source>
</evidence>
<dbReference type="GO" id="GO:0140098">
    <property type="term" value="F:catalytic activity, acting on RNA"/>
    <property type="evidence" value="ECO:0007669"/>
    <property type="project" value="UniProtKB-ARBA"/>
</dbReference>
<organism evidence="8 9">
    <name type="scientific">Candidatus Enterenecus faecium</name>
    <dbReference type="NCBI Taxonomy" id="2840780"/>
    <lineage>
        <taxon>Bacteria</taxon>
        <taxon>Bacillati</taxon>
        <taxon>Bacillota</taxon>
        <taxon>Clostridia</taxon>
        <taxon>Eubacteriales</taxon>
        <taxon>Candidatus Enterenecus</taxon>
    </lineage>
</organism>
<evidence type="ECO:0000256" key="3">
    <source>
        <dbReference type="ARBA" id="ARBA00023235"/>
    </source>
</evidence>
<dbReference type="Pfam" id="PF00849">
    <property type="entry name" value="PseudoU_synth_2"/>
    <property type="match status" value="1"/>
</dbReference>
<comment type="catalytic activity">
    <reaction evidence="1">
        <text>a uridine in RNA = a pseudouridine in RNA</text>
        <dbReference type="Rhea" id="RHEA:48348"/>
        <dbReference type="Rhea" id="RHEA-COMP:12068"/>
        <dbReference type="Rhea" id="RHEA-COMP:12069"/>
        <dbReference type="ChEBI" id="CHEBI:65314"/>
        <dbReference type="ChEBI" id="CHEBI:65315"/>
    </reaction>
</comment>
<keyword evidence="3" id="KW-0413">Isomerase</keyword>
<dbReference type="InterPro" id="IPR050188">
    <property type="entry name" value="RluA_PseudoU_synthase"/>
</dbReference>
<dbReference type="PROSITE" id="PS50889">
    <property type="entry name" value="S4"/>
    <property type="match status" value="1"/>
</dbReference>
<dbReference type="SUPFAM" id="SSF55120">
    <property type="entry name" value="Pseudouridine synthase"/>
    <property type="match status" value="1"/>
</dbReference>
<comment type="similarity">
    <text evidence="2">Belongs to the pseudouridine synthase RluA family.</text>
</comment>
<feature type="domain" description="Pseudouridine synthase RsuA/RluA-like" evidence="7">
    <location>
        <begin position="93"/>
        <end position="244"/>
    </location>
</feature>
<dbReference type="Gene3D" id="3.30.2350.10">
    <property type="entry name" value="Pseudouridine synthase"/>
    <property type="match status" value="1"/>
</dbReference>
<evidence type="ECO:0000313" key="9">
    <source>
        <dbReference type="Proteomes" id="UP000886879"/>
    </source>
</evidence>
<dbReference type="AlphaFoldDB" id="A0A9D1CHE3"/>
<gene>
    <name evidence="8" type="ORF">IAD31_07885</name>
</gene>
<evidence type="ECO:0000259" key="7">
    <source>
        <dbReference type="Pfam" id="PF00849"/>
    </source>
</evidence>
<dbReference type="PANTHER" id="PTHR21600:SF44">
    <property type="entry name" value="RIBOSOMAL LARGE SUBUNIT PSEUDOURIDINE SYNTHASE D"/>
    <property type="match status" value="1"/>
</dbReference>
<proteinExistence type="inferred from homology"/>
<dbReference type="GO" id="GO:0009982">
    <property type="term" value="F:pseudouridine synthase activity"/>
    <property type="evidence" value="ECO:0007669"/>
    <property type="project" value="InterPro"/>
</dbReference>
<dbReference type="Proteomes" id="UP000886879">
    <property type="component" value="Unassembled WGS sequence"/>
</dbReference>
<sequence length="299" mass="33679">MQPNNSKYRDKSREPSYTVAEPTTLLPFLLATLKGKSRNNVKSLLSRKLVTVDGKPTSQFDTPLAPGQVVTILSVSAPKQDTLPFPILFEDEHLIVVNKPAKLLSVGNEKEKVRTAYHMVTDYVKSQHIDNRIFVIHRLDRDTSGVLMFAKDEATKELFQSRWNDIVTRRGYLAVVEGTPRPERDTIHSYLVETKTHMIFSGDPGPGAKEAITNYEVIKSGSGYSLLDISIDTGRKNQIRVHMKERGCPIAGDKQYDARTNPIGRLCLHANELSFTHPATGQPTTFKAKMPRDFNRVFR</sequence>
<keyword evidence="6" id="KW-0694">RNA-binding</keyword>
<dbReference type="SUPFAM" id="SSF55174">
    <property type="entry name" value="Alpha-L RNA-binding motif"/>
    <property type="match status" value="1"/>
</dbReference>
<evidence type="ECO:0000256" key="6">
    <source>
        <dbReference type="PROSITE-ProRule" id="PRU00182"/>
    </source>
</evidence>
<dbReference type="EMBL" id="DVFO01000087">
    <property type="protein sequence ID" value="HIQ61492.1"/>
    <property type="molecule type" value="Genomic_DNA"/>
</dbReference>
<dbReference type="PROSITE" id="PS01129">
    <property type="entry name" value="PSI_RLU"/>
    <property type="match status" value="1"/>
</dbReference>
<reference evidence="8" key="2">
    <citation type="journal article" date="2021" name="PeerJ">
        <title>Extensive microbial diversity within the chicken gut microbiome revealed by metagenomics and culture.</title>
        <authorList>
            <person name="Gilroy R."/>
            <person name="Ravi A."/>
            <person name="Getino M."/>
            <person name="Pursley I."/>
            <person name="Horton D.L."/>
            <person name="Alikhan N.F."/>
            <person name="Baker D."/>
            <person name="Gharbi K."/>
            <person name="Hall N."/>
            <person name="Watson M."/>
            <person name="Adriaenssens E.M."/>
            <person name="Foster-Nyarko E."/>
            <person name="Jarju S."/>
            <person name="Secka A."/>
            <person name="Antonio M."/>
            <person name="Oren A."/>
            <person name="Chaudhuri R.R."/>
            <person name="La Ragione R."/>
            <person name="Hildebrand F."/>
            <person name="Pallen M.J."/>
        </authorList>
    </citation>
    <scope>NUCLEOTIDE SEQUENCE</scope>
    <source>
        <strain evidence="8">ChiGjej2B2-12916</strain>
    </source>
</reference>
<dbReference type="PANTHER" id="PTHR21600">
    <property type="entry name" value="MITOCHONDRIAL RNA PSEUDOURIDINE SYNTHASE"/>
    <property type="match status" value="1"/>
</dbReference>
<dbReference type="GO" id="GO:0003723">
    <property type="term" value="F:RNA binding"/>
    <property type="evidence" value="ECO:0007669"/>
    <property type="project" value="UniProtKB-KW"/>
</dbReference>
<dbReference type="CDD" id="cd02869">
    <property type="entry name" value="PseudoU_synth_RluA_like"/>
    <property type="match status" value="1"/>
</dbReference>
<name>A0A9D1CHE3_9FIRM</name>
<protein>
    <recommendedName>
        <fullName evidence="4">RNA pseudouridylate synthase</fullName>
    </recommendedName>
    <alternativeName>
        <fullName evidence="5">RNA-uridine isomerase</fullName>
    </alternativeName>
</protein>